<dbReference type="AlphaFoldDB" id="A0A6A6BAD8"/>
<feature type="transmembrane region" description="Helical" evidence="6">
    <location>
        <begin position="169"/>
        <end position="193"/>
    </location>
</feature>
<comment type="subcellular location">
    <subcellularLocation>
        <location evidence="1">Membrane</location>
        <topology evidence="1">Multi-pass membrane protein</topology>
    </subcellularLocation>
</comment>
<evidence type="ECO:0000313" key="9">
    <source>
        <dbReference type="Proteomes" id="UP000799438"/>
    </source>
</evidence>
<dbReference type="GeneID" id="54294658"/>
<evidence type="ECO:0000259" key="7">
    <source>
        <dbReference type="Pfam" id="PF01490"/>
    </source>
</evidence>
<evidence type="ECO:0000256" key="2">
    <source>
        <dbReference type="ARBA" id="ARBA00008066"/>
    </source>
</evidence>
<feature type="transmembrane region" description="Helical" evidence="6">
    <location>
        <begin position="337"/>
        <end position="358"/>
    </location>
</feature>
<feature type="transmembrane region" description="Helical" evidence="6">
    <location>
        <begin position="364"/>
        <end position="385"/>
    </location>
</feature>
<feature type="transmembrane region" description="Helical" evidence="6">
    <location>
        <begin position="141"/>
        <end position="162"/>
    </location>
</feature>
<evidence type="ECO:0000256" key="1">
    <source>
        <dbReference type="ARBA" id="ARBA00004141"/>
    </source>
</evidence>
<feature type="transmembrane region" description="Helical" evidence="6">
    <location>
        <begin position="112"/>
        <end position="135"/>
    </location>
</feature>
<feature type="transmembrane region" description="Helical" evidence="6">
    <location>
        <begin position="213"/>
        <end position="236"/>
    </location>
</feature>
<evidence type="ECO:0000256" key="3">
    <source>
        <dbReference type="ARBA" id="ARBA00022692"/>
    </source>
</evidence>
<feature type="transmembrane region" description="Helical" evidence="6">
    <location>
        <begin position="290"/>
        <end position="311"/>
    </location>
</feature>
<organism evidence="8 9">
    <name type="scientific">Aplosporella prunicola CBS 121167</name>
    <dbReference type="NCBI Taxonomy" id="1176127"/>
    <lineage>
        <taxon>Eukaryota</taxon>
        <taxon>Fungi</taxon>
        <taxon>Dikarya</taxon>
        <taxon>Ascomycota</taxon>
        <taxon>Pezizomycotina</taxon>
        <taxon>Dothideomycetes</taxon>
        <taxon>Dothideomycetes incertae sedis</taxon>
        <taxon>Botryosphaeriales</taxon>
        <taxon>Aplosporellaceae</taxon>
        <taxon>Aplosporella</taxon>
    </lineage>
</organism>
<dbReference type="OrthoDB" id="294730at2759"/>
<gene>
    <name evidence="8" type="ORF">K452DRAFT_231369</name>
</gene>
<accession>A0A6A6BAD8</accession>
<keyword evidence="9" id="KW-1185">Reference proteome</keyword>
<dbReference type="GO" id="GO:0015179">
    <property type="term" value="F:L-amino acid transmembrane transporter activity"/>
    <property type="evidence" value="ECO:0007669"/>
    <property type="project" value="TreeGrafter"/>
</dbReference>
<feature type="domain" description="Amino acid transporter transmembrane" evidence="7">
    <location>
        <begin position="32"/>
        <end position="421"/>
    </location>
</feature>
<dbReference type="EMBL" id="ML995491">
    <property type="protein sequence ID" value="KAF2139877.1"/>
    <property type="molecule type" value="Genomic_DNA"/>
</dbReference>
<dbReference type="PANTHER" id="PTHR22950">
    <property type="entry name" value="AMINO ACID TRANSPORTER"/>
    <property type="match status" value="1"/>
</dbReference>
<comment type="similarity">
    <text evidence="2">Belongs to the amino acid/polyamine transporter 2 family.</text>
</comment>
<evidence type="ECO:0000313" key="8">
    <source>
        <dbReference type="EMBL" id="KAF2139877.1"/>
    </source>
</evidence>
<protein>
    <recommendedName>
        <fullName evidence="7">Amino acid transporter transmembrane domain-containing protein</fullName>
    </recommendedName>
</protein>
<dbReference type="InterPro" id="IPR013057">
    <property type="entry name" value="AA_transpt_TM"/>
</dbReference>
<dbReference type="Proteomes" id="UP000799438">
    <property type="component" value="Unassembled WGS sequence"/>
</dbReference>
<dbReference type="GO" id="GO:0016020">
    <property type="term" value="C:membrane"/>
    <property type="evidence" value="ECO:0007669"/>
    <property type="project" value="UniProtKB-SubCell"/>
</dbReference>
<keyword evidence="5 6" id="KW-0472">Membrane</keyword>
<proteinExistence type="inferred from homology"/>
<evidence type="ECO:0000256" key="5">
    <source>
        <dbReference type="ARBA" id="ARBA00023136"/>
    </source>
</evidence>
<dbReference type="Pfam" id="PF01490">
    <property type="entry name" value="Aa_trans"/>
    <property type="match status" value="1"/>
</dbReference>
<dbReference type="PANTHER" id="PTHR22950:SF479">
    <property type="entry name" value="AMINO ACID TRANSPORTER (EUROFUNG)-RELATED"/>
    <property type="match status" value="1"/>
</dbReference>
<evidence type="ECO:0000256" key="6">
    <source>
        <dbReference type="SAM" id="Phobius"/>
    </source>
</evidence>
<keyword evidence="4 6" id="KW-1133">Transmembrane helix</keyword>
<name>A0A6A6BAD8_9PEZI</name>
<keyword evidence="3 6" id="KW-0812">Transmembrane</keyword>
<dbReference type="RefSeq" id="XP_033395590.1">
    <property type="nucleotide sequence ID" value="XM_033537162.1"/>
</dbReference>
<feature type="transmembrane region" description="Helical" evidence="6">
    <location>
        <begin position="397"/>
        <end position="419"/>
    </location>
</feature>
<feature type="transmembrane region" description="Helical" evidence="6">
    <location>
        <begin position="63"/>
        <end position="84"/>
    </location>
</feature>
<feature type="transmembrane region" description="Helical" evidence="6">
    <location>
        <begin position="248"/>
        <end position="270"/>
    </location>
</feature>
<reference evidence="8" key="1">
    <citation type="journal article" date="2020" name="Stud. Mycol.">
        <title>101 Dothideomycetes genomes: a test case for predicting lifestyles and emergence of pathogens.</title>
        <authorList>
            <person name="Haridas S."/>
            <person name="Albert R."/>
            <person name="Binder M."/>
            <person name="Bloem J."/>
            <person name="Labutti K."/>
            <person name="Salamov A."/>
            <person name="Andreopoulos B."/>
            <person name="Baker S."/>
            <person name="Barry K."/>
            <person name="Bills G."/>
            <person name="Bluhm B."/>
            <person name="Cannon C."/>
            <person name="Castanera R."/>
            <person name="Culley D."/>
            <person name="Daum C."/>
            <person name="Ezra D."/>
            <person name="Gonzalez J."/>
            <person name="Henrissat B."/>
            <person name="Kuo A."/>
            <person name="Liang C."/>
            <person name="Lipzen A."/>
            <person name="Lutzoni F."/>
            <person name="Magnuson J."/>
            <person name="Mondo S."/>
            <person name="Nolan M."/>
            <person name="Ohm R."/>
            <person name="Pangilinan J."/>
            <person name="Park H.-J."/>
            <person name="Ramirez L."/>
            <person name="Alfaro M."/>
            <person name="Sun H."/>
            <person name="Tritt A."/>
            <person name="Yoshinaga Y."/>
            <person name="Zwiers L.-H."/>
            <person name="Turgeon B."/>
            <person name="Goodwin S."/>
            <person name="Spatafora J."/>
            <person name="Crous P."/>
            <person name="Grigoriev I."/>
        </authorList>
    </citation>
    <scope>NUCLEOTIDE SEQUENCE</scope>
    <source>
        <strain evidence="8">CBS 121167</strain>
    </source>
</reference>
<sequence length="441" mass="47509">MESAPTYTKGEVDSAIINNPFGEDGEASKYRTLSWWQAGFLMIAETISLGILSLPQVMSSMGFVPTLILIVGICIISSYTGYVIGQVKLKYPGLHNFGDAGFLFFGRIGKEFLELCQMIILLFIMAAHILTFSIMMNVLTGHGTCTVVFTVVGAIVSLLATLPRTLKNVALLSIFSCMSILCAITITMVAVGVDHVDHPVIYAVTPLSLTSYQTGFVGVSNILLSFTAHIAFFGFISELKDPRDFNKSLAMLESVAVVLYIIVSCVIYRYAGAAVKSPAIGSASPLVAKIVYGIAIPTIVIAGVINGHIAAKNVFVRIWRRTPGVLGEKSFRSWGTWVALCIILYVIAWIIASAIPVFSQLLGLLGSLFCSWFTVGLPGLFWLSMNKGQWFKNWKKACLTILNILLVAIGTAICGLGVYGSAYEIANNSGGQSPFSCADNS</sequence>
<feature type="transmembrane region" description="Helical" evidence="6">
    <location>
        <begin position="38"/>
        <end position="57"/>
    </location>
</feature>
<evidence type="ECO:0000256" key="4">
    <source>
        <dbReference type="ARBA" id="ARBA00022989"/>
    </source>
</evidence>
<dbReference type="FunFam" id="1.20.1740.10:FF:000039">
    <property type="entry name" value="Neutral amino acid transporter (Eurofung)"/>
    <property type="match status" value="1"/>
</dbReference>